<organism evidence="1 2">
    <name type="scientific">Salinispora arenicola</name>
    <dbReference type="NCBI Taxonomy" id="168697"/>
    <lineage>
        <taxon>Bacteria</taxon>
        <taxon>Bacillati</taxon>
        <taxon>Actinomycetota</taxon>
        <taxon>Actinomycetes</taxon>
        <taxon>Micromonosporales</taxon>
        <taxon>Micromonosporaceae</taxon>
        <taxon>Salinispora</taxon>
    </lineage>
</organism>
<evidence type="ECO:0000313" key="2">
    <source>
        <dbReference type="Proteomes" id="UP000677457"/>
    </source>
</evidence>
<proteinExistence type="predicted"/>
<dbReference type="Proteomes" id="UP000677457">
    <property type="component" value="Unassembled WGS sequence"/>
</dbReference>
<dbReference type="EMBL" id="BOQM01000032">
    <property type="protein sequence ID" value="GIM87206.1"/>
    <property type="molecule type" value="Genomic_DNA"/>
</dbReference>
<name>A0ABQ4JYG8_SALAC</name>
<comment type="caution">
    <text evidence="1">The sequence shown here is derived from an EMBL/GenBank/DDBJ whole genome shotgun (WGS) entry which is preliminary data.</text>
</comment>
<reference evidence="1 2" key="1">
    <citation type="submission" date="2021-03" db="EMBL/GenBank/DDBJ databases">
        <title>Whole genome shotgun sequence of Salinispora arenicola NBRC 105043.</title>
        <authorList>
            <person name="Komaki H."/>
            <person name="Tamura T."/>
        </authorList>
    </citation>
    <scope>NUCLEOTIDE SEQUENCE [LARGE SCALE GENOMIC DNA]</scope>
    <source>
        <strain evidence="1 2">NBRC 105043</strain>
    </source>
</reference>
<dbReference type="InterPro" id="IPR007132">
    <property type="entry name" value="DUF346"/>
</dbReference>
<gene>
    <name evidence="1" type="ORF">Sar04_39420</name>
</gene>
<sequence>MSYRLSNGTLEHRFVDDTTGQIVTDNWGGTLAPQPVGYATRAAR</sequence>
<dbReference type="Pfam" id="PF03984">
    <property type="entry name" value="DUF346"/>
    <property type="match status" value="1"/>
</dbReference>
<evidence type="ECO:0000313" key="1">
    <source>
        <dbReference type="EMBL" id="GIM87206.1"/>
    </source>
</evidence>
<keyword evidence="2" id="KW-1185">Reference proteome</keyword>
<accession>A0ABQ4JYG8</accession>
<protein>
    <submittedName>
        <fullName evidence="1">Uncharacterized protein</fullName>
    </submittedName>
</protein>